<gene>
    <name evidence="5" type="ORF">GGI59_001948</name>
</gene>
<dbReference type="Pfam" id="PF07731">
    <property type="entry name" value="Cu-oxidase_2"/>
    <property type="match status" value="1"/>
</dbReference>
<dbReference type="GO" id="GO:0030288">
    <property type="term" value="C:outer membrane-bounded periplasmic space"/>
    <property type="evidence" value="ECO:0007669"/>
    <property type="project" value="TreeGrafter"/>
</dbReference>
<sequence length="463" mass="49961">MPLLTRRNLLKASAVAGAYGVGMGIAGKFGLAAAAPAPQLLTAVKIEAMLTGGVPTRDVMSWGHDGMPPVLRMTKGRPYAARLNNQLDEPTTIHWHGLRIDNRMDGVPFVTQPYIYTGDSFDYAFTPPDAGTFWYHPHCNTLTQLGHGMTGMLVVEDPADPDFDAEVLLNLRDWRLGGDGQFIAPFRPRDAAKGGTYGTVRTANWLQEPQYDAPAGGLVRLRIAITDVTRIFSLKMAGADASVIAIDGNPVPKRFPLELLQIGPGQRLDLAVRMPDGEGAVATLEDIRGTTPKTIASLRAVGQSLKRNVGDLGPLVENPVPKADLSAAEEIPLVLSATAENASVESICGTLGYSFWAINKVPWAGDTPDPTAPLAELKLGKSYVFNLENTTPHAHPIHLHGMSFTVISSSTREVMPLVSDTYLVQPDEKVQLALVADNPGDWVLHCHIIEHQKTGMTSYVRVS</sequence>
<evidence type="ECO:0000256" key="2">
    <source>
        <dbReference type="ARBA" id="ARBA00023002"/>
    </source>
</evidence>
<dbReference type="InterPro" id="IPR002355">
    <property type="entry name" value="Cu_oxidase_Cu_BS"/>
</dbReference>
<dbReference type="Proteomes" id="UP000528824">
    <property type="component" value="Unassembled WGS sequence"/>
</dbReference>
<keyword evidence="1" id="KW-0479">Metal-binding</keyword>
<dbReference type="PANTHER" id="PTHR11709">
    <property type="entry name" value="MULTI-COPPER OXIDASE"/>
    <property type="match status" value="1"/>
</dbReference>
<dbReference type="RefSeq" id="WP_183914982.1">
    <property type="nucleotide sequence ID" value="NZ_JACHBB010000003.1"/>
</dbReference>
<dbReference type="InterPro" id="IPR045087">
    <property type="entry name" value="Cu-oxidase_fam"/>
</dbReference>
<evidence type="ECO:0000259" key="4">
    <source>
        <dbReference type="Pfam" id="PF07732"/>
    </source>
</evidence>
<keyword evidence="6" id="KW-1185">Reference proteome</keyword>
<evidence type="ECO:0000256" key="1">
    <source>
        <dbReference type="ARBA" id="ARBA00022723"/>
    </source>
</evidence>
<keyword evidence="2" id="KW-0560">Oxidoreductase</keyword>
<dbReference type="Pfam" id="PF07732">
    <property type="entry name" value="Cu-oxidase_3"/>
    <property type="match status" value="1"/>
</dbReference>
<dbReference type="PROSITE" id="PS00080">
    <property type="entry name" value="MULTICOPPER_OXIDASE2"/>
    <property type="match status" value="1"/>
</dbReference>
<feature type="domain" description="Plastocyanin-like" evidence="4">
    <location>
        <begin position="54"/>
        <end position="159"/>
    </location>
</feature>
<dbReference type="CDD" id="cd13906">
    <property type="entry name" value="CuRO_3_CumA_like"/>
    <property type="match status" value="1"/>
</dbReference>
<dbReference type="CDD" id="cd13861">
    <property type="entry name" value="CuRO_1_CumA_like"/>
    <property type="match status" value="1"/>
</dbReference>
<dbReference type="GO" id="GO:0005507">
    <property type="term" value="F:copper ion binding"/>
    <property type="evidence" value="ECO:0007669"/>
    <property type="project" value="InterPro"/>
</dbReference>
<dbReference type="InterPro" id="IPR006311">
    <property type="entry name" value="TAT_signal"/>
</dbReference>
<accession>A0A7W8XE97</accession>
<evidence type="ECO:0000313" key="5">
    <source>
        <dbReference type="EMBL" id="MBB5560297.1"/>
    </source>
</evidence>
<dbReference type="InterPro" id="IPR011706">
    <property type="entry name" value="Cu-oxidase_C"/>
</dbReference>
<dbReference type="Gene3D" id="2.60.40.420">
    <property type="entry name" value="Cupredoxins - blue copper proteins"/>
    <property type="match status" value="3"/>
</dbReference>
<protein>
    <submittedName>
        <fullName evidence="5">FtsP/CotA-like multicopper oxidase with cupredoxin domain</fullName>
    </submittedName>
</protein>
<comment type="caution">
    <text evidence="5">The sequence shown here is derived from an EMBL/GenBank/DDBJ whole genome shotgun (WGS) entry which is preliminary data.</text>
</comment>
<dbReference type="GO" id="GO:0016491">
    <property type="term" value="F:oxidoreductase activity"/>
    <property type="evidence" value="ECO:0007669"/>
    <property type="project" value="UniProtKB-KW"/>
</dbReference>
<name>A0A7W8XE97_9HYPH</name>
<reference evidence="5 6" key="1">
    <citation type="submission" date="2020-08" db="EMBL/GenBank/DDBJ databases">
        <title>Genomic Encyclopedia of Type Strains, Phase IV (KMG-V): Genome sequencing to study the core and pangenomes of soil and plant-associated prokaryotes.</title>
        <authorList>
            <person name="Whitman W."/>
        </authorList>
    </citation>
    <scope>NUCLEOTIDE SEQUENCE [LARGE SCALE GENOMIC DNA]</scope>
    <source>
        <strain evidence="5 6">SEMIA 4034</strain>
    </source>
</reference>
<dbReference type="PANTHER" id="PTHR11709:SF2">
    <property type="entry name" value="MULTICOPPER OXIDASE LPR1"/>
    <property type="match status" value="1"/>
</dbReference>
<feature type="domain" description="Plastocyanin-like" evidence="3">
    <location>
        <begin position="364"/>
        <end position="462"/>
    </location>
</feature>
<dbReference type="EMBL" id="JACHBC010000003">
    <property type="protein sequence ID" value="MBB5560297.1"/>
    <property type="molecule type" value="Genomic_DNA"/>
</dbReference>
<dbReference type="AlphaFoldDB" id="A0A7W8XE97"/>
<evidence type="ECO:0000313" key="6">
    <source>
        <dbReference type="Proteomes" id="UP000528824"/>
    </source>
</evidence>
<dbReference type="InterPro" id="IPR011707">
    <property type="entry name" value="Cu-oxidase-like_N"/>
</dbReference>
<dbReference type="PROSITE" id="PS51318">
    <property type="entry name" value="TAT"/>
    <property type="match status" value="1"/>
</dbReference>
<organism evidence="5 6">
    <name type="scientific">Rhizobium lentis</name>
    <dbReference type="NCBI Taxonomy" id="1138194"/>
    <lineage>
        <taxon>Bacteria</taxon>
        <taxon>Pseudomonadati</taxon>
        <taxon>Pseudomonadota</taxon>
        <taxon>Alphaproteobacteria</taxon>
        <taxon>Hyphomicrobiales</taxon>
        <taxon>Rhizobiaceae</taxon>
        <taxon>Rhizobium/Agrobacterium group</taxon>
        <taxon>Rhizobium</taxon>
    </lineage>
</organism>
<evidence type="ECO:0000259" key="3">
    <source>
        <dbReference type="Pfam" id="PF07731"/>
    </source>
</evidence>
<proteinExistence type="predicted"/>
<dbReference type="SUPFAM" id="SSF49503">
    <property type="entry name" value="Cupredoxins"/>
    <property type="match status" value="3"/>
</dbReference>
<dbReference type="InterPro" id="IPR008972">
    <property type="entry name" value="Cupredoxin"/>
</dbReference>